<comment type="caution">
    <text evidence="4">The sequence shown here is derived from an EMBL/GenBank/DDBJ whole genome shotgun (WGS) entry which is preliminary data.</text>
</comment>
<dbReference type="AlphaFoldDB" id="A0A413CXP0"/>
<protein>
    <submittedName>
        <fullName evidence="4">Uncharacterized protein</fullName>
    </submittedName>
</protein>
<evidence type="ECO:0000313" key="5">
    <source>
        <dbReference type="Proteomes" id="UP000284651"/>
    </source>
</evidence>
<name>A0A413CXP0_9FIRM</name>
<reference evidence="4 5" key="1">
    <citation type="submission" date="2018-08" db="EMBL/GenBank/DDBJ databases">
        <title>A genome reference for cultivated species of the human gut microbiota.</title>
        <authorList>
            <person name="Zou Y."/>
            <person name="Xue W."/>
            <person name="Luo G."/>
        </authorList>
    </citation>
    <scope>NUCLEOTIDE SEQUENCE [LARGE SCALE GENOMIC DNA]</scope>
    <source>
        <strain evidence="4 5">AF10-31</strain>
    </source>
</reference>
<comment type="subcellular location">
    <subcellularLocation>
        <location evidence="1">Secreted</location>
    </subcellularLocation>
</comment>
<evidence type="ECO:0000256" key="1">
    <source>
        <dbReference type="ARBA" id="ARBA00004613"/>
    </source>
</evidence>
<keyword evidence="2" id="KW-0964">Secreted</keyword>
<sequence length="17" mass="2038">MNQVILDYETCRCSCFI</sequence>
<keyword evidence="3" id="KW-0732">Signal</keyword>
<proteinExistence type="predicted"/>
<evidence type="ECO:0000256" key="3">
    <source>
        <dbReference type="ARBA" id="ARBA00022729"/>
    </source>
</evidence>
<evidence type="ECO:0000313" key="4">
    <source>
        <dbReference type="EMBL" id="RGW76409.1"/>
    </source>
</evidence>
<evidence type="ECO:0000256" key="2">
    <source>
        <dbReference type="ARBA" id="ARBA00022525"/>
    </source>
</evidence>
<dbReference type="EMBL" id="QSAT01000004">
    <property type="protein sequence ID" value="RGW76409.1"/>
    <property type="molecule type" value="Genomic_DNA"/>
</dbReference>
<organism evidence="4 5">
    <name type="scientific">Holdemanella biformis</name>
    <dbReference type="NCBI Taxonomy" id="1735"/>
    <lineage>
        <taxon>Bacteria</taxon>
        <taxon>Bacillati</taxon>
        <taxon>Bacillota</taxon>
        <taxon>Erysipelotrichia</taxon>
        <taxon>Erysipelotrichales</taxon>
        <taxon>Erysipelotrichaceae</taxon>
        <taxon>Holdemanella</taxon>
    </lineage>
</organism>
<dbReference type="Proteomes" id="UP000284651">
    <property type="component" value="Unassembled WGS sequence"/>
</dbReference>
<gene>
    <name evidence="4" type="ORF">DWV56_02180</name>
</gene>
<dbReference type="Pfam" id="PF03128">
    <property type="entry name" value="CXCXC"/>
    <property type="match status" value="1"/>
</dbReference>
<dbReference type="InterPro" id="IPR004153">
    <property type="entry name" value="CXCXC_repeat"/>
</dbReference>
<dbReference type="GO" id="GO:0005576">
    <property type="term" value="C:extracellular region"/>
    <property type="evidence" value="ECO:0007669"/>
    <property type="project" value="UniProtKB-SubCell"/>
</dbReference>
<accession>A0A413CXP0</accession>